<reference evidence="1" key="1">
    <citation type="submission" date="2018-02" db="EMBL/GenBank/DDBJ databases">
        <title>Rhizophora mucronata_Transcriptome.</title>
        <authorList>
            <person name="Meera S.P."/>
            <person name="Sreeshan A."/>
            <person name="Augustine A."/>
        </authorList>
    </citation>
    <scope>NUCLEOTIDE SEQUENCE</scope>
    <source>
        <tissue evidence="1">Leaf</tissue>
    </source>
</reference>
<dbReference type="AlphaFoldDB" id="A0A2P2R145"/>
<sequence>MINRMYIIYFMIELSDFFPHHVVYEQQEIKIYHILGIKFH</sequence>
<proteinExistence type="predicted"/>
<organism evidence="1">
    <name type="scientific">Rhizophora mucronata</name>
    <name type="common">Asiatic mangrove</name>
    <dbReference type="NCBI Taxonomy" id="61149"/>
    <lineage>
        <taxon>Eukaryota</taxon>
        <taxon>Viridiplantae</taxon>
        <taxon>Streptophyta</taxon>
        <taxon>Embryophyta</taxon>
        <taxon>Tracheophyta</taxon>
        <taxon>Spermatophyta</taxon>
        <taxon>Magnoliopsida</taxon>
        <taxon>eudicotyledons</taxon>
        <taxon>Gunneridae</taxon>
        <taxon>Pentapetalae</taxon>
        <taxon>rosids</taxon>
        <taxon>fabids</taxon>
        <taxon>Malpighiales</taxon>
        <taxon>Rhizophoraceae</taxon>
        <taxon>Rhizophora</taxon>
    </lineage>
</organism>
<dbReference type="EMBL" id="GGEC01092505">
    <property type="protein sequence ID" value="MBX72989.1"/>
    <property type="molecule type" value="Transcribed_RNA"/>
</dbReference>
<evidence type="ECO:0000313" key="1">
    <source>
        <dbReference type="EMBL" id="MBX72989.1"/>
    </source>
</evidence>
<name>A0A2P2R145_RHIMU</name>
<protein>
    <submittedName>
        <fullName evidence="1">Uncharacterized protein</fullName>
    </submittedName>
</protein>
<accession>A0A2P2R145</accession>